<dbReference type="InterPro" id="IPR051057">
    <property type="entry name" value="PI-PLC_domain"/>
</dbReference>
<dbReference type="Proteomes" id="UP000698800">
    <property type="component" value="Unassembled WGS sequence"/>
</dbReference>
<gene>
    <name evidence="2" type="ORF">FGG08_005586</name>
</gene>
<dbReference type="InterPro" id="IPR017946">
    <property type="entry name" value="PLC-like_Pdiesterase_TIM-brl"/>
</dbReference>
<name>A0A9P8I015_9PEZI</name>
<evidence type="ECO:0000313" key="3">
    <source>
        <dbReference type="Proteomes" id="UP000698800"/>
    </source>
</evidence>
<feature type="domain" description="Phosphatidylinositol-specific phospholipase C X" evidence="1">
    <location>
        <begin position="159"/>
        <end position="309"/>
    </location>
</feature>
<keyword evidence="3" id="KW-1185">Reference proteome</keyword>
<dbReference type="SMART" id="SM00148">
    <property type="entry name" value="PLCXc"/>
    <property type="match status" value="1"/>
</dbReference>
<dbReference type="SUPFAM" id="SSF51695">
    <property type="entry name" value="PLC-like phosphodiesterases"/>
    <property type="match status" value="1"/>
</dbReference>
<evidence type="ECO:0000259" key="1">
    <source>
        <dbReference type="SMART" id="SM00148"/>
    </source>
</evidence>
<dbReference type="PANTHER" id="PTHR13593:SF113">
    <property type="entry name" value="SI:DKEY-266F7.9"/>
    <property type="match status" value="1"/>
</dbReference>
<dbReference type="OrthoDB" id="1046782at2759"/>
<reference evidence="2" key="1">
    <citation type="submission" date="2021-03" db="EMBL/GenBank/DDBJ databases">
        <title>Comparative genomics and phylogenomic investigation of the class Geoglossomycetes provide insights into ecological specialization and systematics.</title>
        <authorList>
            <person name="Melie T."/>
            <person name="Pirro S."/>
            <person name="Miller A.N."/>
            <person name="Quandt A."/>
        </authorList>
    </citation>
    <scope>NUCLEOTIDE SEQUENCE</scope>
    <source>
        <strain evidence="2">GBOQ0MN5Z8</strain>
    </source>
</reference>
<organism evidence="2 3">
    <name type="scientific">Glutinoglossum americanum</name>
    <dbReference type="NCBI Taxonomy" id="1670608"/>
    <lineage>
        <taxon>Eukaryota</taxon>
        <taxon>Fungi</taxon>
        <taxon>Dikarya</taxon>
        <taxon>Ascomycota</taxon>
        <taxon>Pezizomycotina</taxon>
        <taxon>Geoglossomycetes</taxon>
        <taxon>Geoglossales</taxon>
        <taxon>Geoglossaceae</taxon>
        <taxon>Glutinoglossum</taxon>
    </lineage>
</organism>
<proteinExistence type="predicted"/>
<evidence type="ECO:0000313" key="2">
    <source>
        <dbReference type="EMBL" id="KAH0537635.1"/>
    </source>
</evidence>
<dbReference type="PROSITE" id="PS50007">
    <property type="entry name" value="PIPLC_X_DOMAIN"/>
    <property type="match status" value="1"/>
</dbReference>
<dbReference type="EMBL" id="JAGHQL010000136">
    <property type="protein sequence ID" value="KAH0537635.1"/>
    <property type="molecule type" value="Genomic_DNA"/>
</dbReference>
<dbReference type="PANTHER" id="PTHR13593">
    <property type="match status" value="1"/>
</dbReference>
<dbReference type="CDD" id="cd08586">
    <property type="entry name" value="PI-PLCc_BcPLC_like"/>
    <property type="match status" value="1"/>
</dbReference>
<sequence>MAAPPLTIRNLTPTPLELKKVEHYEAPQPSHGGGIANVANITKSFQTLLSNQTQPTEAQIAENMQSFSSEDVSVRTEPFQTSKTDLKAIERPNEVLRFTFETDGERYRLDVPSLNNRSTALVPLTPNPRHAYTAIFLPHKSHLTIFSATSLSSWMQELKDETPLSAISIPGTHNSPTHHRALPSVRCQVASIRDQLENGVRFFDIRVQPENPEDLSKDGLILVHGVFPVSLSGNKYLRDIVNEVFAFLDAHPSETLIMSLKREGPGTHTDAQLGRILRDHYAGDVNYWFTAPRIPTLGEARHKIVLIRRFSLEEGLKNEWEGAGWCIDAESWAYNTPNDLCRSGDICVQDFCEVLETENIDKKIEYSTEHLKRASAAKAFLKDEANIQLEGNEPPPKQPFYVNFLSASNFWKVGCWPDKIAEKLNPAIVDFLCCKHNELEGIEGQTVGDGGTGIVVCDWVGKDGDWDLVRAIVGMNSKLQLREHH</sequence>
<dbReference type="InterPro" id="IPR000909">
    <property type="entry name" value="PLipase_C_PInositol-sp_X_dom"/>
</dbReference>
<comment type="caution">
    <text evidence="2">The sequence shown here is derived from an EMBL/GenBank/DDBJ whole genome shotgun (WGS) entry which is preliminary data.</text>
</comment>
<dbReference type="AlphaFoldDB" id="A0A9P8I015"/>
<dbReference type="GO" id="GO:0008081">
    <property type="term" value="F:phosphoric diester hydrolase activity"/>
    <property type="evidence" value="ECO:0007669"/>
    <property type="project" value="InterPro"/>
</dbReference>
<dbReference type="Pfam" id="PF00388">
    <property type="entry name" value="PI-PLC-X"/>
    <property type="match status" value="1"/>
</dbReference>
<dbReference type="GO" id="GO:0006629">
    <property type="term" value="P:lipid metabolic process"/>
    <property type="evidence" value="ECO:0007669"/>
    <property type="project" value="InterPro"/>
</dbReference>
<accession>A0A9P8I015</accession>
<protein>
    <recommendedName>
        <fullName evidence="1">Phosphatidylinositol-specific phospholipase C X domain-containing protein</fullName>
    </recommendedName>
</protein>
<dbReference type="Gene3D" id="3.20.20.190">
    <property type="entry name" value="Phosphatidylinositol (PI) phosphodiesterase"/>
    <property type="match status" value="1"/>
</dbReference>